<dbReference type="InterPro" id="IPR050194">
    <property type="entry name" value="Glycosyltransferase_grp1"/>
</dbReference>
<dbReference type="EC" id="2.4.-.-" evidence="2"/>
<proteinExistence type="predicted"/>
<comment type="caution">
    <text evidence="2">The sequence shown here is derived from an EMBL/GenBank/DDBJ whole genome shotgun (WGS) entry which is preliminary data.</text>
</comment>
<keyword evidence="2" id="KW-0808">Transferase</keyword>
<dbReference type="Pfam" id="PF13439">
    <property type="entry name" value="Glyco_transf_4"/>
    <property type="match status" value="1"/>
</dbReference>
<gene>
    <name evidence="2" type="ORF">ACFFHW_08365</name>
</gene>
<dbReference type="PANTHER" id="PTHR45947:SF3">
    <property type="entry name" value="SULFOQUINOVOSYL TRANSFERASE SQD2"/>
    <property type="match status" value="1"/>
</dbReference>
<protein>
    <submittedName>
        <fullName evidence="2">Glycosyltransferase family 4 protein</fullName>
        <ecNumber evidence="2">2.4.-.-</ecNumber>
    </submittedName>
</protein>
<keyword evidence="2" id="KW-0328">Glycosyltransferase</keyword>
<dbReference type="PANTHER" id="PTHR45947">
    <property type="entry name" value="SULFOQUINOVOSYL TRANSFERASE SQD2"/>
    <property type="match status" value="1"/>
</dbReference>
<accession>A0ABV6G3J9</accession>
<feature type="domain" description="Glycosyltransferase subfamily 4-like N-terminal" evidence="1">
    <location>
        <begin position="15"/>
        <end position="178"/>
    </location>
</feature>
<dbReference type="Gene3D" id="3.40.50.2000">
    <property type="entry name" value="Glycogen Phosphorylase B"/>
    <property type="match status" value="2"/>
</dbReference>
<dbReference type="Pfam" id="PF13692">
    <property type="entry name" value="Glyco_trans_1_4"/>
    <property type="match status" value="1"/>
</dbReference>
<keyword evidence="3" id="KW-1185">Reference proteome</keyword>
<evidence type="ECO:0000313" key="2">
    <source>
        <dbReference type="EMBL" id="MFC0267996.1"/>
    </source>
</evidence>
<dbReference type="SUPFAM" id="SSF53756">
    <property type="entry name" value="UDP-Glycosyltransferase/glycogen phosphorylase"/>
    <property type="match status" value="1"/>
</dbReference>
<organism evidence="2 3">
    <name type="scientific">Kushneria aurantia</name>
    <dbReference type="NCBI Taxonomy" id="504092"/>
    <lineage>
        <taxon>Bacteria</taxon>
        <taxon>Pseudomonadati</taxon>
        <taxon>Pseudomonadota</taxon>
        <taxon>Gammaproteobacteria</taxon>
        <taxon>Oceanospirillales</taxon>
        <taxon>Halomonadaceae</taxon>
        <taxon>Kushneria</taxon>
    </lineage>
</organism>
<sequence>MHIADMTMFYAPSSGGVRTYLDAKRRRLNAMPGIRHTLLVPRQPGERDEDTSRYRVSASPLPFSGGYRFPLTREPWRRALLDLRPDLIEAGDPYVTGWAAIDAARQLDIPLMAFYHSDLPTMISNRSGRWSRPVIENYIKRLYSHYDRVLAPSRIMAERLERNGIERVHVQPLGVDLQTFHPRYRDAAVRSELGLDESTRLLIFAGRGSQEKNMHILLEAMRRLKTLDAEHPYHLLMVGSSMPTRVPDNVTVINHFCPASEIARYFASSDALLHAGTQETFGLVVLEAMACGTPVVATRAGALAENVPESCGELAHPLDGEDMAQRICTLFERDGEALGERAREHVERHHDWDIVVRGVLGHYRELLGVTAPEATSVQHG</sequence>
<dbReference type="Proteomes" id="UP001589814">
    <property type="component" value="Unassembled WGS sequence"/>
</dbReference>
<dbReference type="CDD" id="cd03814">
    <property type="entry name" value="GT4-like"/>
    <property type="match status" value="1"/>
</dbReference>
<evidence type="ECO:0000259" key="1">
    <source>
        <dbReference type="Pfam" id="PF13439"/>
    </source>
</evidence>
<evidence type="ECO:0000313" key="3">
    <source>
        <dbReference type="Proteomes" id="UP001589814"/>
    </source>
</evidence>
<dbReference type="InterPro" id="IPR028098">
    <property type="entry name" value="Glyco_trans_4-like_N"/>
</dbReference>
<name>A0ABV6G3J9_9GAMM</name>
<dbReference type="RefSeq" id="WP_019950898.1">
    <property type="nucleotide sequence ID" value="NZ_JBHLVX010000032.1"/>
</dbReference>
<reference evidence="2 3" key="1">
    <citation type="submission" date="2024-09" db="EMBL/GenBank/DDBJ databases">
        <authorList>
            <person name="Sun Q."/>
            <person name="Mori K."/>
        </authorList>
    </citation>
    <scope>NUCLEOTIDE SEQUENCE [LARGE SCALE GENOMIC DNA]</scope>
    <source>
        <strain evidence="2 3">CCM 7415</strain>
    </source>
</reference>
<dbReference type="GO" id="GO:0016757">
    <property type="term" value="F:glycosyltransferase activity"/>
    <property type="evidence" value="ECO:0007669"/>
    <property type="project" value="UniProtKB-KW"/>
</dbReference>
<dbReference type="EMBL" id="JBHLVX010000032">
    <property type="protein sequence ID" value="MFC0267996.1"/>
    <property type="molecule type" value="Genomic_DNA"/>
</dbReference>